<sequence length="265" mass="28949">MIDQSKPDHIQAHIQVIDRAAALLDAIARYSEPVSLKILAAETGLHASTAHRILASLIQNRFVEKDAVGRYRLGLRLLQLGVRLHANVDVRAIARPVMESLRDRLGETVNLTIREGDAVVYIEKATPNRMIHVQQLVGSRAPLHVTAVGKLMLGAAGEEAIRAYAARTNLPAYTRNSVSTLPRLLAECRESLEQGYALDNEEAELDVGCIGVLLYDSTGNVSAGLSVSAPIERRRLEWTADLIEAAERLSAQLGHQPPRPQTQPA</sequence>
<keyword evidence="1" id="KW-0805">Transcription regulation</keyword>
<dbReference type="Pfam" id="PF09339">
    <property type="entry name" value="HTH_IclR"/>
    <property type="match status" value="1"/>
</dbReference>
<keyword evidence="2" id="KW-0238">DNA-binding</keyword>
<comment type="caution">
    <text evidence="6">The sequence shown here is derived from an EMBL/GenBank/DDBJ whole genome shotgun (WGS) entry which is preliminary data.</text>
</comment>
<gene>
    <name evidence="6" type="ORF">BDD21_3319</name>
</gene>
<dbReference type="SUPFAM" id="SSF46785">
    <property type="entry name" value="Winged helix' DNA-binding domain"/>
    <property type="match status" value="1"/>
</dbReference>
<organism evidence="6 7">
    <name type="scientific">Thiocapsa rosea</name>
    <dbReference type="NCBI Taxonomy" id="69360"/>
    <lineage>
        <taxon>Bacteria</taxon>
        <taxon>Pseudomonadati</taxon>
        <taxon>Pseudomonadota</taxon>
        <taxon>Gammaproteobacteria</taxon>
        <taxon>Chromatiales</taxon>
        <taxon>Chromatiaceae</taxon>
        <taxon>Thiocapsa</taxon>
    </lineage>
</organism>
<feature type="domain" description="HTH iclR-type" evidence="4">
    <location>
        <begin position="14"/>
        <end position="75"/>
    </location>
</feature>
<dbReference type="SMART" id="SM00346">
    <property type="entry name" value="HTH_ICLR"/>
    <property type="match status" value="1"/>
</dbReference>
<reference evidence="6 7" key="1">
    <citation type="submission" date="2018-10" db="EMBL/GenBank/DDBJ databases">
        <title>Genomic Encyclopedia of Archaeal and Bacterial Type Strains, Phase II (KMG-II): from individual species to whole genera.</title>
        <authorList>
            <person name="Goeker M."/>
        </authorList>
    </citation>
    <scope>NUCLEOTIDE SEQUENCE [LARGE SCALE GENOMIC DNA]</scope>
    <source>
        <strain evidence="6 7">DSM 235</strain>
    </source>
</reference>
<dbReference type="GO" id="GO:0003700">
    <property type="term" value="F:DNA-binding transcription factor activity"/>
    <property type="evidence" value="ECO:0007669"/>
    <property type="project" value="TreeGrafter"/>
</dbReference>
<dbReference type="FunFam" id="1.10.10.10:FF:000056">
    <property type="entry name" value="IclR family transcriptional regulator"/>
    <property type="match status" value="1"/>
</dbReference>
<dbReference type="Pfam" id="PF01614">
    <property type="entry name" value="IclR_C"/>
    <property type="match status" value="1"/>
</dbReference>
<keyword evidence="3" id="KW-0804">Transcription</keyword>
<proteinExistence type="predicted"/>
<evidence type="ECO:0000256" key="3">
    <source>
        <dbReference type="ARBA" id="ARBA00023163"/>
    </source>
</evidence>
<dbReference type="Gene3D" id="1.10.10.10">
    <property type="entry name" value="Winged helix-like DNA-binding domain superfamily/Winged helix DNA-binding domain"/>
    <property type="match status" value="1"/>
</dbReference>
<name>A0A495VBT7_9GAMM</name>
<dbReference type="InterPro" id="IPR036388">
    <property type="entry name" value="WH-like_DNA-bd_sf"/>
</dbReference>
<dbReference type="AlphaFoldDB" id="A0A495VBT7"/>
<dbReference type="InterPro" id="IPR005471">
    <property type="entry name" value="Tscrpt_reg_IclR_N"/>
</dbReference>
<dbReference type="GO" id="GO:0045892">
    <property type="term" value="P:negative regulation of DNA-templated transcription"/>
    <property type="evidence" value="ECO:0007669"/>
    <property type="project" value="TreeGrafter"/>
</dbReference>
<dbReference type="InterPro" id="IPR029016">
    <property type="entry name" value="GAF-like_dom_sf"/>
</dbReference>
<evidence type="ECO:0000259" key="4">
    <source>
        <dbReference type="PROSITE" id="PS51077"/>
    </source>
</evidence>
<dbReference type="PROSITE" id="PS51077">
    <property type="entry name" value="HTH_ICLR"/>
    <property type="match status" value="1"/>
</dbReference>
<keyword evidence="7" id="KW-1185">Reference proteome</keyword>
<feature type="domain" description="IclR-ED" evidence="5">
    <location>
        <begin position="76"/>
        <end position="255"/>
    </location>
</feature>
<dbReference type="Gene3D" id="3.30.450.40">
    <property type="match status" value="1"/>
</dbReference>
<dbReference type="SUPFAM" id="SSF55781">
    <property type="entry name" value="GAF domain-like"/>
    <property type="match status" value="1"/>
</dbReference>
<dbReference type="RefSeq" id="WP_120798037.1">
    <property type="nucleotide sequence ID" value="NZ_RBXL01000001.1"/>
</dbReference>
<accession>A0A495VBT7</accession>
<evidence type="ECO:0000259" key="5">
    <source>
        <dbReference type="PROSITE" id="PS51078"/>
    </source>
</evidence>
<dbReference type="InterPro" id="IPR050707">
    <property type="entry name" value="HTH_MetabolicPath_Reg"/>
</dbReference>
<dbReference type="GO" id="GO:0003677">
    <property type="term" value="F:DNA binding"/>
    <property type="evidence" value="ECO:0007669"/>
    <property type="project" value="UniProtKB-KW"/>
</dbReference>
<evidence type="ECO:0000313" key="6">
    <source>
        <dbReference type="EMBL" id="RKT45837.1"/>
    </source>
</evidence>
<dbReference type="OrthoDB" id="9807558at2"/>
<evidence type="ECO:0000256" key="2">
    <source>
        <dbReference type="ARBA" id="ARBA00023125"/>
    </source>
</evidence>
<dbReference type="Proteomes" id="UP000274556">
    <property type="component" value="Unassembled WGS sequence"/>
</dbReference>
<evidence type="ECO:0000313" key="7">
    <source>
        <dbReference type="Proteomes" id="UP000274556"/>
    </source>
</evidence>
<dbReference type="InterPro" id="IPR014757">
    <property type="entry name" value="Tscrpt_reg_IclR_C"/>
</dbReference>
<dbReference type="PROSITE" id="PS51078">
    <property type="entry name" value="ICLR_ED"/>
    <property type="match status" value="1"/>
</dbReference>
<dbReference type="EMBL" id="RBXL01000001">
    <property type="protein sequence ID" value="RKT45837.1"/>
    <property type="molecule type" value="Genomic_DNA"/>
</dbReference>
<dbReference type="PANTHER" id="PTHR30136:SF35">
    <property type="entry name" value="HTH-TYPE TRANSCRIPTIONAL REGULATOR RV1719"/>
    <property type="match status" value="1"/>
</dbReference>
<protein>
    <submittedName>
        <fullName evidence="6">IclR family transcriptional regulator</fullName>
    </submittedName>
</protein>
<dbReference type="InterPro" id="IPR036390">
    <property type="entry name" value="WH_DNA-bd_sf"/>
</dbReference>
<dbReference type="PANTHER" id="PTHR30136">
    <property type="entry name" value="HELIX-TURN-HELIX TRANSCRIPTIONAL REGULATOR, ICLR FAMILY"/>
    <property type="match status" value="1"/>
</dbReference>
<evidence type="ECO:0000256" key="1">
    <source>
        <dbReference type="ARBA" id="ARBA00023015"/>
    </source>
</evidence>